<keyword evidence="2" id="KW-0315">Glutamine amidotransferase</keyword>
<reference evidence="2 3" key="1">
    <citation type="journal article" date="2004" name="Proc. Natl. Acad. Sci. U.S.A.">
        <title>Genome sequence of Picrophilus torridus and its implications for life around pH 0.</title>
        <authorList>
            <person name="Futterer O."/>
            <person name="Angelov A."/>
            <person name="Liesegang H."/>
            <person name="Gottschalk G."/>
            <person name="Schleper C."/>
            <person name="Schepers B."/>
            <person name="Dock C."/>
            <person name="Antranikian G."/>
            <person name="Liebl W."/>
        </authorList>
    </citation>
    <scope>NUCLEOTIDE SEQUENCE [LARGE SCALE GENOMIC DNA]</scope>
    <source>
        <strain evidence="3">ATCC 700027 / DSM 9790 / JCM 10055 / NBRC 100828</strain>
    </source>
</reference>
<dbReference type="EMBL" id="AE017261">
    <property type="protein sequence ID" value="AAT43980.1"/>
    <property type="molecule type" value="Genomic_DNA"/>
</dbReference>
<evidence type="ECO:0000313" key="3">
    <source>
        <dbReference type="Proteomes" id="UP000000438"/>
    </source>
</evidence>
<dbReference type="InterPro" id="IPR017932">
    <property type="entry name" value="GATase_2_dom"/>
</dbReference>
<name>Q6KZ72_PICTO</name>
<dbReference type="AlphaFoldDB" id="Q6KZ72"/>
<evidence type="ECO:0000259" key="1">
    <source>
        <dbReference type="PROSITE" id="PS51278"/>
    </source>
</evidence>
<dbReference type="SUPFAM" id="SSF56235">
    <property type="entry name" value="N-terminal nucleophile aminohydrolases (Ntn hydrolases)"/>
    <property type="match status" value="1"/>
</dbReference>
<dbReference type="GeneID" id="2844629"/>
<dbReference type="HOGENOM" id="CLU_086262_0_0_2"/>
<feature type="domain" description="Glutamine amidotransferase type-2" evidence="1">
    <location>
        <begin position="2"/>
        <end position="226"/>
    </location>
</feature>
<dbReference type="Proteomes" id="UP000000438">
    <property type="component" value="Chromosome"/>
</dbReference>
<proteinExistence type="predicted"/>
<dbReference type="PROSITE" id="PS51278">
    <property type="entry name" value="GATASE_TYPE_2"/>
    <property type="match status" value="1"/>
</dbReference>
<dbReference type="STRING" id="263820.PTO1395"/>
<accession>Q6KZ72</accession>
<dbReference type="PANTHER" id="PTHR42824">
    <property type="entry name" value="GLUTAMINE AMIDOTRANSFERASE"/>
    <property type="match status" value="1"/>
</dbReference>
<gene>
    <name evidence="2" type="ordered locus">PTO1395</name>
</gene>
<dbReference type="KEGG" id="pto:PTO1395"/>
<dbReference type="InParanoid" id="Q6KZ72"/>
<dbReference type="Gene3D" id="3.60.20.10">
    <property type="entry name" value="Glutamine Phosphoribosylpyrophosphate, subunit 1, domain 1"/>
    <property type="match status" value="1"/>
</dbReference>
<dbReference type="eggNOG" id="arCOG03639">
    <property type="taxonomic scope" value="Archaea"/>
</dbReference>
<sequence length="226" mass="26191">MCRMFAYIGSSNHDINLLYNALKEASRNDVIGKKIGIDDHRDGFGYVIYDDKIDYYRSPDPVYLSNLNFNIKNKSYVLFHARKGSDRHRGVIYSHPFMEETDDSLIFMIHNGLFDSSAIGEILNIKGEYSDTELGLKYIARNGIESIEHLKDYTKSTMNLIILKIDKNTMMPEIYYINYFKNERYIEYSTMFLARLNNGVAIISSTLGHYGIENLEKIDFGIIKKL</sequence>
<organism evidence="2 3">
    <name type="scientific">Picrophilus torridus (strain ATCC 700027 / DSM 9790 / JCM 10055 / NBRC 100828 / KAW 2/3)</name>
    <dbReference type="NCBI Taxonomy" id="1122961"/>
    <lineage>
        <taxon>Archaea</taxon>
        <taxon>Methanobacteriati</taxon>
        <taxon>Thermoplasmatota</taxon>
        <taxon>Thermoplasmata</taxon>
        <taxon>Thermoplasmatales</taxon>
        <taxon>Picrophilaceae</taxon>
        <taxon>Picrophilus</taxon>
    </lineage>
</organism>
<protein>
    <submittedName>
        <fullName evidence="2">Glutamine amidotransferases class-II</fullName>
    </submittedName>
</protein>
<dbReference type="PANTHER" id="PTHR42824:SF1">
    <property type="entry name" value="GLUTAMINE AMIDOTRANSFERASE YAFJ-RELATED"/>
    <property type="match status" value="1"/>
</dbReference>
<evidence type="ECO:0000313" key="2">
    <source>
        <dbReference type="EMBL" id="AAT43980.1"/>
    </source>
</evidence>
<dbReference type="PaxDb" id="263820-PTO1395"/>
<dbReference type="OrthoDB" id="350529at2157"/>
<dbReference type="InterPro" id="IPR029055">
    <property type="entry name" value="Ntn_hydrolases_N"/>
</dbReference>
<dbReference type="RefSeq" id="WP_011178196.1">
    <property type="nucleotide sequence ID" value="NC_005877.1"/>
</dbReference>